<protein>
    <submittedName>
        <fullName evidence="1">Uncharacterized protein</fullName>
    </submittedName>
</protein>
<dbReference type="Proteomes" id="UP000324800">
    <property type="component" value="Unassembled WGS sequence"/>
</dbReference>
<reference evidence="1 2" key="1">
    <citation type="submission" date="2019-03" db="EMBL/GenBank/DDBJ databases">
        <title>Single cell metagenomics reveals metabolic interactions within the superorganism composed of flagellate Streblomastix strix and complex community of Bacteroidetes bacteria on its surface.</title>
        <authorList>
            <person name="Treitli S.C."/>
            <person name="Kolisko M."/>
            <person name="Husnik F."/>
            <person name="Keeling P."/>
            <person name="Hampl V."/>
        </authorList>
    </citation>
    <scope>NUCLEOTIDE SEQUENCE [LARGE SCALE GENOMIC DNA]</scope>
    <source>
        <strain evidence="1">ST1C</strain>
    </source>
</reference>
<evidence type="ECO:0000313" key="1">
    <source>
        <dbReference type="EMBL" id="KAA6355003.1"/>
    </source>
</evidence>
<dbReference type="AlphaFoldDB" id="A0A5J4TAY0"/>
<dbReference type="EMBL" id="SNRW01035332">
    <property type="protein sequence ID" value="KAA6355003.1"/>
    <property type="molecule type" value="Genomic_DNA"/>
</dbReference>
<name>A0A5J4TAY0_9EUKA</name>
<evidence type="ECO:0000313" key="2">
    <source>
        <dbReference type="Proteomes" id="UP000324800"/>
    </source>
</evidence>
<feature type="non-terminal residue" evidence="1">
    <location>
        <position position="52"/>
    </location>
</feature>
<gene>
    <name evidence="1" type="ORF">EZS28_049470</name>
</gene>
<accession>A0A5J4TAY0</accession>
<organism evidence="1 2">
    <name type="scientific">Streblomastix strix</name>
    <dbReference type="NCBI Taxonomy" id="222440"/>
    <lineage>
        <taxon>Eukaryota</taxon>
        <taxon>Metamonada</taxon>
        <taxon>Preaxostyla</taxon>
        <taxon>Oxymonadida</taxon>
        <taxon>Streblomastigidae</taxon>
        <taxon>Streblomastix</taxon>
    </lineage>
</organism>
<comment type="caution">
    <text evidence="1">The sequence shown here is derived from an EMBL/GenBank/DDBJ whole genome shotgun (WGS) entry which is preliminary data.</text>
</comment>
<proteinExistence type="predicted"/>
<sequence>MIGQIVQIDNTISQLLEGIDILQEDQLKDSLQQLLSMIVKCPADKLIQGGEM</sequence>